<comment type="caution">
    <text evidence="1">The sequence shown here is derived from an EMBL/GenBank/DDBJ whole genome shotgun (WGS) entry which is preliminary data.</text>
</comment>
<evidence type="ECO:0000313" key="1">
    <source>
        <dbReference type="EMBL" id="KUM45779.1"/>
    </source>
</evidence>
<name>A0A101LUU6_PICGL</name>
<protein>
    <submittedName>
        <fullName evidence="1">Uncharacterized protein</fullName>
    </submittedName>
</protein>
<geneLocation type="mitochondrion" evidence="1"/>
<accession>A0A101LUU6</accession>
<proteinExistence type="predicted"/>
<sequence length="54" mass="5984">MSSRGNVASLLVELVECKILTLHDLIAILGSIEWVIRPKKPPCGIDYISIYLVC</sequence>
<organism evidence="1">
    <name type="scientific">Picea glauca</name>
    <name type="common">White spruce</name>
    <name type="synonym">Pinus glauca</name>
    <dbReference type="NCBI Taxonomy" id="3330"/>
    <lineage>
        <taxon>Eukaryota</taxon>
        <taxon>Viridiplantae</taxon>
        <taxon>Streptophyta</taxon>
        <taxon>Embryophyta</taxon>
        <taxon>Tracheophyta</taxon>
        <taxon>Spermatophyta</taxon>
        <taxon>Pinopsida</taxon>
        <taxon>Pinidae</taxon>
        <taxon>Conifers I</taxon>
        <taxon>Pinales</taxon>
        <taxon>Pinaceae</taxon>
        <taxon>Picea</taxon>
    </lineage>
</organism>
<gene>
    <name evidence="1" type="ORF">ABT39_MTgene2345</name>
</gene>
<dbReference type="AlphaFoldDB" id="A0A101LUU6"/>
<dbReference type="EMBL" id="LKAM01000016">
    <property type="protein sequence ID" value="KUM45779.1"/>
    <property type="molecule type" value="Genomic_DNA"/>
</dbReference>
<keyword evidence="1" id="KW-0496">Mitochondrion</keyword>
<reference evidence="1" key="1">
    <citation type="journal article" date="2015" name="Genome Biol. Evol.">
        <title>Organellar Genomes of White Spruce (Picea glauca): Assembly and Annotation.</title>
        <authorList>
            <person name="Jackman S.D."/>
            <person name="Warren R.L."/>
            <person name="Gibb E.A."/>
            <person name="Vandervalk B.P."/>
            <person name="Mohamadi H."/>
            <person name="Chu J."/>
            <person name="Raymond A."/>
            <person name="Pleasance S."/>
            <person name="Coope R."/>
            <person name="Wildung M.R."/>
            <person name="Ritland C.E."/>
            <person name="Bousquet J."/>
            <person name="Jones S.J."/>
            <person name="Bohlmann J."/>
            <person name="Birol I."/>
        </authorList>
    </citation>
    <scope>NUCLEOTIDE SEQUENCE [LARGE SCALE GENOMIC DNA]</scope>
    <source>
        <tissue evidence="1">Flushing bud</tissue>
    </source>
</reference>